<evidence type="ECO:0000256" key="4">
    <source>
        <dbReference type="ARBA" id="ARBA00022807"/>
    </source>
</evidence>
<dbReference type="AlphaFoldDB" id="A0A927D5R7"/>
<accession>A0A927D5R7</accession>
<dbReference type="EMBL" id="JACTAG010000002">
    <property type="protein sequence ID" value="MBD3665628.1"/>
    <property type="molecule type" value="Genomic_DNA"/>
</dbReference>
<keyword evidence="2" id="KW-0645">Protease</keyword>
<evidence type="ECO:0000256" key="2">
    <source>
        <dbReference type="ARBA" id="ARBA00022670"/>
    </source>
</evidence>
<evidence type="ECO:0000256" key="1">
    <source>
        <dbReference type="ARBA" id="ARBA00007074"/>
    </source>
</evidence>
<feature type="domain" description="NlpC/P60" evidence="5">
    <location>
        <begin position="137"/>
        <end position="258"/>
    </location>
</feature>
<gene>
    <name evidence="6" type="ORF">H9Q16_16965</name>
</gene>
<dbReference type="SUPFAM" id="SSF54001">
    <property type="entry name" value="Cysteine proteinases"/>
    <property type="match status" value="1"/>
</dbReference>
<evidence type="ECO:0000259" key="5">
    <source>
        <dbReference type="PROSITE" id="PS51935"/>
    </source>
</evidence>
<dbReference type="InterPro" id="IPR038765">
    <property type="entry name" value="Papain-like_cys_pep_sf"/>
</dbReference>
<keyword evidence="7" id="KW-1185">Reference proteome</keyword>
<keyword evidence="3" id="KW-0378">Hydrolase</keyword>
<dbReference type="RefSeq" id="WP_191076593.1">
    <property type="nucleotide sequence ID" value="NZ_JACTAG010000002.1"/>
</dbReference>
<comment type="caution">
    <text evidence="6">The sequence shown here is derived from an EMBL/GenBank/DDBJ whole genome shotgun (WGS) entry which is preliminary data.</text>
</comment>
<sequence length="262" mass="28212">MSDPRLTPDPARVTCKQDRRIALPLCDLRRRPDGPRDRQLIYGADVTLLDEADGWAYVQARSDGYVGYVTADALGAVERPTHIVTEPSTRAYAEADLKSPDRTALTHLSRVAVVSEDGDFALTALGYLPRVHLSRIGMTASDPATIAGYYLGTDYLWGGNSRWGIDCSGLVQAALTACGVPCPGDSDMQMSLGNPASAPYRRNDLLFWKGHVALVTDPETILHANAHAMAVTFEPISAAITRIEASGDGPMTAHRRLASFSG</sequence>
<dbReference type="InterPro" id="IPR051794">
    <property type="entry name" value="PG_Endopeptidase_C40"/>
</dbReference>
<dbReference type="Gene3D" id="3.90.1720.10">
    <property type="entry name" value="endopeptidase domain like (from Nostoc punctiforme)"/>
    <property type="match status" value="1"/>
</dbReference>
<name>A0A927D5R7_9RHOB</name>
<dbReference type="GO" id="GO:0008234">
    <property type="term" value="F:cysteine-type peptidase activity"/>
    <property type="evidence" value="ECO:0007669"/>
    <property type="project" value="UniProtKB-KW"/>
</dbReference>
<dbReference type="InterPro" id="IPR000064">
    <property type="entry name" value="NLP_P60_dom"/>
</dbReference>
<protein>
    <submittedName>
        <fullName evidence="6">C40 family peptidase</fullName>
    </submittedName>
</protein>
<keyword evidence="4" id="KW-0788">Thiol protease</keyword>
<dbReference type="PANTHER" id="PTHR47359:SF3">
    <property type="entry name" value="NLP_P60 DOMAIN-CONTAINING PROTEIN-RELATED"/>
    <property type="match status" value="1"/>
</dbReference>
<proteinExistence type="inferred from homology"/>
<dbReference type="Pfam" id="PF18348">
    <property type="entry name" value="SH3_16"/>
    <property type="match status" value="1"/>
</dbReference>
<dbReference type="InterPro" id="IPR041382">
    <property type="entry name" value="SH3_16"/>
</dbReference>
<evidence type="ECO:0000313" key="6">
    <source>
        <dbReference type="EMBL" id="MBD3665628.1"/>
    </source>
</evidence>
<dbReference type="Pfam" id="PF00877">
    <property type="entry name" value="NLPC_P60"/>
    <property type="match status" value="1"/>
</dbReference>
<organism evidence="6 7">
    <name type="scientific">Sulfitobacter aestuariivivens</name>
    <dbReference type="NCBI Taxonomy" id="2766981"/>
    <lineage>
        <taxon>Bacteria</taxon>
        <taxon>Pseudomonadati</taxon>
        <taxon>Pseudomonadota</taxon>
        <taxon>Alphaproteobacteria</taxon>
        <taxon>Rhodobacterales</taxon>
        <taxon>Roseobacteraceae</taxon>
        <taxon>Sulfitobacter</taxon>
    </lineage>
</organism>
<dbReference type="PROSITE" id="PS51935">
    <property type="entry name" value="NLPC_P60"/>
    <property type="match status" value="1"/>
</dbReference>
<reference evidence="6" key="1">
    <citation type="submission" date="2020-08" db="EMBL/GenBank/DDBJ databases">
        <title>Sulfitobacter aestuariivivens sp. nov., isolated from a tidal flat.</title>
        <authorList>
            <person name="Park S."/>
            <person name="Yoon J.-H."/>
        </authorList>
    </citation>
    <scope>NUCLEOTIDE SEQUENCE</scope>
    <source>
        <strain evidence="6">TSTF-M16</strain>
    </source>
</reference>
<dbReference type="PANTHER" id="PTHR47359">
    <property type="entry name" value="PEPTIDOGLYCAN DL-ENDOPEPTIDASE CWLO"/>
    <property type="match status" value="1"/>
</dbReference>
<evidence type="ECO:0000256" key="3">
    <source>
        <dbReference type="ARBA" id="ARBA00022801"/>
    </source>
</evidence>
<dbReference type="Proteomes" id="UP000635142">
    <property type="component" value="Unassembled WGS sequence"/>
</dbReference>
<evidence type="ECO:0000313" key="7">
    <source>
        <dbReference type="Proteomes" id="UP000635142"/>
    </source>
</evidence>
<comment type="similarity">
    <text evidence="1">Belongs to the peptidase C40 family.</text>
</comment>
<dbReference type="GO" id="GO:0006508">
    <property type="term" value="P:proteolysis"/>
    <property type="evidence" value="ECO:0007669"/>
    <property type="project" value="UniProtKB-KW"/>
</dbReference>